<gene>
    <name evidence="20" type="ORF">HKW66_Vig0065620</name>
</gene>
<evidence type="ECO:0000256" key="3">
    <source>
        <dbReference type="ARBA" id="ARBA00009419"/>
    </source>
</evidence>
<keyword evidence="5 16" id="KW-0444">Lipid biosynthesis</keyword>
<dbReference type="InterPro" id="IPR001024">
    <property type="entry name" value="PLAT/LH2_dom"/>
</dbReference>
<sequence length="960" mass="110003">MMMLTNESTIIRQSKVKRKMLNHRIALSLHVKCVILKEKQYFRTFKMGLSPPFTKLDELASNPLNVTLTIAGTVTIKNSKEMMLPTMHQQRGIVFQLVSTEIHSGTMETKLSNPVELEFLKQFKVGAESSTYKVEFEIDSDFGFPGAITVTNKYDKEIFLEGFSIEGVADIVCNSWVQPEKIHPEDRVFFSNKAYLPCYTPAGLKELRKEELRLLRGNGKGVRKRCERVYDYDVYNDLGNPDKGRENMRPILGTTEYPSPRRCRTGRPPSITDKKCESCVNPSGETYVPRDEVFEGMRKKALDVEKLKGTTRNLIPFIRTCITKCGDFKQISDVQQIYKRKHIHKMKPEKVASTRWSLLMNMSRIRNNVEEHFKFNTPRIINGGMQFEIVFVQFMMKYSTNKCAIFEISASGWCMKDEELGRQALAGINPLSIKRLEAFPPLSDLDPSIYGPQKSALKEEHIISHLDGMSVQKVVNIQVNEAYFFIYLFEQFKCQLSSTSSDTTINPFSVYWKFEALHYLLAQAIAEKKLFILDYHDVYIPFLNGMNVQEDRKAYATRTILFLTPLGTLKPIAIELSLPEGESSKQVLTPPMDATSHWLWQIAKAHVCSNDAGVHQLVHHWLRTHACMEPFIVATHRQLSVMHPIFKLLKPHLKHTLQINALAREALINEGGIIESFFSPGKYSTQIISAAYKDWRFDMEALPADLIRRGVAEPDPTQPHGLRLLIEDYPYANDGLLMWFALENFVRTYVNYYYRDGKMVESDNELQAWYSEVINVGHADHANASWWWTLSTPSDLTSILTTFIWVVSVQHAAVNFGQYPLGGYVPMRSPHMKKLLPREGNPEYKEFMDDPEGYLLSCLPNLFETTKFLAVVNILSQHSPDEEYIGQRKDLSEWAGEPEIVEAFYKFSMDVKRVEKEIEKRNKDSKRRNRCGAGIPPYDLLIASSDPGVTCRGVPNSITI</sequence>
<dbReference type="InterPro" id="IPR036226">
    <property type="entry name" value="LipOase_C_sf"/>
</dbReference>
<dbReference type="EC" id="1.13.11.-" evidence="16"/>
<evidence type="ECO:0000256" key="7">
    <source>
        <dbReference type="ARBA" id="ARBA00022767"/>
    </source>
</evidence>
<evidence type="ECO:0000256" key="10">
    <source>
        <dbReference type="ARBA" id="ARBA00023002"/>
    </source>
</evidence>
<dbReference type="Gene3D" id="2.60.60.20">
    <property type="entry name" value="PLAT/LH2 domain"/>
    <property type="match status" value="1"/>
</dbReference>
<keyword evidence="8" id="KW-0276">Fatty acid metabolism</keyword>
<comment type="subcellular location">
    <subcellularLocation>
        <location evidence="2">Cytoplasm</location>
    </subcellularLocation>
</comment>
<evidence type="ECO:0000259" key="19">
    <source>
        <dbReference type="PROSITE" id="PS51393"/>
    </source>
</evidence>
<dbReference type="EMBL" id="JABFOF010000006">
    <property type="protein sequence ID" value="KAG2396062.1"/>
    <property type="molecule type" value="Genomic_DNA"/>
</dbReference>
<evidence type="ECO:0000256" key="17">
    <source>
        <dbReference type="SAM" id="MobiDB-lite"/>
    </source>
</evidence>
<keyword evidence="6 15" id="KW-0479">Metal-binding</keyword>
<evidence type="ECO:0000313" key="21">
    <source>
        <dbReference type="Proteomes" id="UP000743370"/>
    </source>
</evidence>
<comment type="similarity">
    <text evidence="3 15">Belongs to the lipoxygenase family.</text>
</comment>
<dbReference type="GO" id="GO:0034440">
    <property type="term" value="P:lipid oxidation"/>
    <property type="evidence" value="ECO:0007669"/>
    <property type="project" value="InterPro"/>
</dbReference>
<dbReference type="Gene3D" id="4.10.375.10">
    <property type="entry name" value="Lipoxygenase-1, Domain 2"/>
    <property type="match status" value="1"/>
</dbReference>
<name>A0A8T0KB78_PHAAN</name>
<dbReference type="Pfam" id="PF01477">
    <property type="entry name" value="PLAT"/>
    <property type="match status" value="1"/>
</dbReference>
<dbReference type="PROSITE" id="PS50095">
    <property type="entry name" value="PLAT"/>
    <property type="match status" value="1"/>
</dbReference>
<dbReference type="PANTHER" id="PTHR11771">
    <property type="entry name" value="LIPOXYGENASE"/>
    <property type="match status" value="1"/>
</dbReference>
<dbReference type="Proteomes" id="UP000743370">
    <property type="component" value="Unassembled WGS sequence"/>
</dbReference>
<dbReference type="Pfam" id="PF00305">
    <property type="entry name" value="Lipoxygenase"/>
    <property type="match status" value="2"/>
</dbReference>
<evidence type="ECO:0000256" key="13">
    <source>
        <dbReference type="ARBA" id="ARBA00023160"/>
    </source>
</evidence>
<dbReference type="AlphaFoldDB" id="A0A8T0KB78"/>
<keyword evidence="4" id="KW-0963">Cytoplasm</keyword>
<keyword evidence="10 15" id="KW-0560">Oxidoreductase</keyword>
<reference evidence="20 21" key="1">
    <citation type="submission" date="2020-05" db="EMBL/GenBank/DDBJ databases">
        <title>Vigna angularis (adzuki bean) Var. LongXiaoDou No. 4 denovo assembly.</title>
        <authorList>
            <person name="Xiang H."/>
        </authorList>
    </citation>
    <scope>NUCLEOTIDE SEQUENCE [LARGE SCALE GENOMIC DNA]</scope>
    <source>
        <tissue evidence="20">Leaf</tissue>
    </source>
</reference>
<dbReference type="Gene3D" id="1.20.245.10">
    <property type="entry name" value="Lipoxygenase-1, Domain 5"/>
    <property type="match status" value="1"/>
</dbReference>
<proteinExistence type="inferred from homology"/>
<evidence type="ECO:0000256" key="15">
    <source>
        <dbReference type="RuleBase" id="RU003974"/>
    </source>
</evidence>
<dbReference type="GO" id="GO:0006633">
    <property type="term" value="P:fatty acid biosynthetic process"/>
    <property type="evidence" value="ECO:0007669"/>
    <property type="project" value="UniProtKB-KW"/>
</dbReference>
<evidence type="ECO:0000256" key="8">
    <source>
        <dbReference type="ARBA" id="ARBA00022832"/>
    </source>
</evidence>
<dbReference type="SUPFAM" id="SSF49723">
    <property type="entry name" value="Lipase/lipooxygenase domain (PLAT/LH2 domain)"/>
    <property type="match status" value="1"/>
</dbReference>
<evidence type="ECO:0000259" key="18">
    <source>
        <dbReference type="PROSITE" id="PS50095"/>
    </source>
</evidence>
<dbReference type="PROSITE" id="PS00711">
    <property type="entry name" value="LIPOXYGENASE_1"/>
    <property type="match status" value="1"/>
</dbReference>
<dbReference type="PRINTS" id="PR00087">
    <property type="entry name" value="LIPOXYGENASE"/>
</dbReference>
<dbReference type="InterPro" id="IPR001246">
    <property type="entry name" value="LipOase_plant"/>
</dbReference>
<keyword evidence="13 16" id="KW-0275">Fatty acid biosynthesis</keyword>
<dbReference type="GO" id="GO:0016702">
    <property type="term" value="F:oxidoreductase activity, acting on single donors with incorporation of molecular oxygen, incorporation of two atoms of oxygen"/>
    <property type="evidence" value="ECO:0007669"/>
    <property type="project" value="InterPro"/>
</dbReference>
<evidence type="ECO:0000256" key="16">
    <source>
        <dbReference type="RuleBase" id="RU003975"/>
    </source>
</evidence>
<dbReference type="SUPFAM" id="SSF48484">
    <property type="entry name" value="Lipoxigenase"/>
    <property type="match status" value="2"/>
</dbReference>
<keyword evidence="11 15" id="KW-0408">Iron</keyword>
<feature type="domain" description="Lipoxygenase" evidence="19">
    <location>
        <begin position="194"/>
        <end position="960"/>
    </location>
</feature>
<feature type="domain" description="PLAT" evidence="18">
    <location>
        <begin position="70"/>
        <end position="191"/>
    </location>
</feature>
<dbReference type="InterPro" id="IPR013819">
    <property type="entry name" value="LipOase_C"/>
</dbReference>
<evidence type="ECO:0000256" key="11">
    <source>
        <dbReference type="ARBA" id="ARBA00023004"/>
    </source>
</evidence>
<dbReference type="InterPro" id="IPR020834">
    <property type="entry name" value="LipOase_CS"/>
</dbReference>
<dbReference type="InterPro" id="IPR036392">
    <property type="entry name" value="PLAT/LH2_dom_sf"/>
</dbReference>
<comment type="pathway">
    <text evidence="16">Lipid metabolism; oxylipin biosynthesis.</text>
</comment>
<organism evidence="20 21">
    <name type="scientific">Phaseolus angularis</name>
    <name type="common">Azuki bean</name>
    <name type="synonym">Vigna angularis</name>
    <dbReference type="NCBI Taxonomy" id="3914"/>
    <lineage>
        <taxon>Eukaryota</taxon>
        <taxon>Viridiplantae</taxon>
        <taxon>Streptophyta</taxon>
        <taxon>Embryophyta</taxon>
        <taxon>Tracheophyta</taxon>
        <taxon>Spermatophyta</taxon>
        <taxon>Magnoliopsida</taxon>
        <taxon>eudicotyledons</taxon>
        <taxon>Gunneridae</taxon>
        <taxon>Pentapetalae</taxon>
        <taxon>rosids</taxon>
        <taxon>fabids</taxon>
        <taxon>Fabales</taxon>
        <taxon>Fabaceae</taxon>
        <taxon>Papilionoideae</taxon>
        <taxon>50 kb inversion clade</taxon>
        <taxon>NPAAA clade</taxon>
        <taxon>indigoferoid/millettioid clade</taxon>
        <taxon>Phaseoleae</taxon>
        <taxon>Vigna</taxon>
    </lineage>
</organism>
<evidence type="ECO:0000256" key="1">
    <source>
        <dbReference type="ARBA" id="ARBA00001962"/>
    </source>
</evidence>
<evidence type="ECO:0000256" key="6">
    <source>
        <dbReference type="ARBA" id="ARBA00022723"/>
    </source>
</evidence>
<dbReference type="PROSITE" id="PS51393">
    <property type="entry name" value="LIPOXYGENASE_3"/>
    <property type="match status" value="1"/>
</dbReference>
<dbReference type="InterPro" id="IPR020833">
    <property type="entry name" value="LipOase_Fe_BS"/>
</dbReference>
<dbReference type="PROSITE" id="PS00081">
    <property type="entry name" value="LIPOXYGENASE_2"/>
    <property type="match status" value="1"/>
</dbReference>
<keyword evidence="9 15" id="KW-0223">Dioxygenase</keyword>
<dbReference type="GO" id="GO:0046872">
    <property type="term" value="F:metal ion binding"/>
    <property type="evidence" value="ECO:0007669"/>
    <property type="project" value="UniProtKB-UniRule"/>
</dbReference>
<evidence type="ECO:0000256" key="9">
    <source>
        <dbReference type="ARBA" id="ARBA00022964"/>
    </source>
</evidence>
<protein>
    <recommendedName>
        <fullName evidence="16">Lipoxygenase</fullName>
        <ecNumber evidence="16">1.13.11.-</ecNumber>
    </recommendedName>
</protein>
<dbReference type="GO" id="GO:0031408">
    <property type="term" value="P:oxylipin biosynthetic process"/>
    <property type="evidence" value="ECO:0007669"/>
    <property type="project" value="UniProtKB-UniRule"/>
</dbReference>
<feature type="region of interest" description="Disordered" evidence="17">
    <location>
        <begin position="245"/>
        <end position="268"/>
    </location>
</feature>
<evidence type="ECO:0000313" key="20">
    <source>
        <dbReference type="EMBL" id="KAG2396062.1"/>
    </source>
</evidence>
<evidence type="ECO:0000256" key="12">
    <source>
        <dbReference type="ARBA" id="ARBA00023098"/>
    </source>
</evidence>
<accession>A0A8T0KB78</accession>
<keyword evidence="7 16" id="KW-0925">Oxylipin biosynthesis</keyword>
<dbReference type="FunFam" id="1.20.245.10:FF:000002">
    <property type="entry name" value="Lipoxygenase"/>
    <property type="match status" value="1"/>
</dbReference>
<dbReference type="PRINTS" id="PR00468">
    <property type="entry name" value="PLTLPOXGNASE"/>
</dbReference>
<evidence type="ECO:0000256" key="2">
    <source>
        <dbReference type="ARBA" id="ARBA00004496"/>
    </source>
</evidence>
<comment type="function">
    <text evidence="16">Plant lipoxygenase may be involved in a number of diverse aspects of plant physiology including growth and development, pest resistance, and senescence or responses to wounding.</text>
</comment>
<comment type="cofactor">
    <cofactor evidence="1 15">
        <name>Fe cation</name>
        <dbReference type="ChEBI" id="CHEBI:24875"/>
    </cofactor>
</comment>
<keyword evidence="12" id="KW-0443">Lipid metabolism</keyword>
<comment type="caution">
    <text evidence="20">The sequence shown here is derived from an EMBL/GenBank/DDBJ whole genome shotgun (WGS) entry which is preliminary data.</text>
</comment>
<evidence type="ECO:0000256" key="4">
    <source>
        <dbReference type="ARBA" id="ARBA00022490"/>
    </source>
</evidence>
<dbReference type="InterPro" id="IPR000907">
    <property type="entry name" value="LipOase"/>
</dbReference>
<evidence type="ECO:0000256" key="14">
    <source>
        <dbReference type="PROSITE-ProRule" id="PRU00152"/>
    </source>
</evidence>
<comment type="caution">
    <text evidence="14">Lacks conserved residue(s) required for the propagation of feature annotation.</text>
</comment>
<evidence type="ECO:0000256" key="5">
    <source>
        <dbReference type="ARBA" id="ARBA00022516"/>
    </source>
</evidence>
<dbReference type="SMART" id="SM00308">
    <property type="entry name" value="LH2"/>
    <property type="match status" value="1"/>
</dbReference>
<dbReference type="GO" id="GO:0005737">
    <property type="term" value="C:cytoplasm"/>
    <property type="evidence" value="ECO:0007669"/>
    <property type="project" value="UniProtKB-SubCell"/>
</dbReference>
<dbReference type="Gene3D" id="3.10.450.60">
    <property type="match status" value="1"/>
</dbReference>